<evidence type="ECO:0000313" key="1">
    <source>
        <dbReference type="EMBL" id="QGZ53490.1"/>
    </source>
</evidence>
<reference evidence="1 2" key="1">
    <citation type="submission" date="2019-12" db="EMBL/GenBank/DDBJ databases">
        <title>Paraburkholderia acidiphila 7Q-K02 sp. nov and Paraburkholderia acidisoli DHF22 sp. nov., two strains isolated from forest soil.</title>
        <authorList>
            <person name="Gao Z."/>
            <person name="Qiu L."/>
        </authorList>
    </citation>
    <scope>NUCLEOTIDE SEQUENCE [LARGE SCALE GENOMIC DNA]</scope>
    <source>
        <strain evidence="1 2">7Q-K02</strain>
    </source>
</reference>
<dbReference type="AlphaFoldDB" id="A0A7Z2G1H8"/>
<gene>
    <name evidence="1" type="ORF">FAZ97_00445</name>
</gene>
<dbReference type="EMBL" id="CP046909">
    <property type="protein sequence ID" value="QGZ53490.1"/>
    <property type="molecule type" value="Genomic_DNA"/>
</dbReference>
<evidence type="ECO:0000313" key="2">
    <source>
        <dbReference type="Proteomes" id="UP000434209"/>
    </source>
</evidence>
<name>A0A7Z2G1H8_9BURK</name>
<proteinExistence type="predicted"/>
<accession>A0A7Z2G1H8</accession>
<dbReference type="KEGG" id="pacp:FAZ97_00445"/>
<organism evidence="1 2">
    <name type="scientific">Paraburkholderia acidiphila</name>
    <dbReference type="NCBI Taxonomy" id="2571747"/>
    <lineage>
        <taxon>Bacteria</taxon>
        <taxon>Pseudomonadati</taxon>
        <taxon>Pseudomonadota</taxon>
        <taxon>Betaproteobacteria</taxon>
        <taxon>Burkholderiales</taxon>
        <taxon>Burkholderiaceae</taxon>
        <taxon>Paraburkholderia</taxon>
    </lineage>
</organism>
<dbReference type="Proteomes" id="UP000434209">
    <property type="component" value="Chromosome 1"/>
</dbReference>
<sequence length="68" mass="7490">MAFNGLRALTLDRLLRAQQTAGRAAGRKGKRRKRAFHDAAQHLDSMLDTGLTAGCVRVIRLTSGLHDF</sequence>
<keyword evidence="2" id="KW-1185">Reference proteome</keyword>
<dbReference type="RefSeq" id="WP_158756682.1">
    <property type="nucleotide sequence ID" value="NZ_CP046909.1"/>
</dbReference>
<protein>
    <submittedName>
        <fullName evidence="1">Uncharacterized protein</fullName>
    </submittedName>
</protein>